<dbReference type="PANTHER" id="PTHR46608">
    <property type="entry name" value="T-CELL IMMUNOGLOBULIN AND MUCIN DOMAIN-CONTAINING PROTEIN 4"/>
    <property type="match status" value="1"/>
</dbReference>
<dbReference type="InterPro" id="IPR036179">
    <property type="entry name" value="Ig-like_dom_sf"/>
</dbReference>
<accession>A0A3Q2VCS7</accession>
<evidence type="ECO:0000256" key="1">
    <source>
        <dbReference type="SAM" id="SignalP"/>
    </source>
</evidence>
<evidence type="ECO:0000313" key="4">
    <source>
        <dbReference type="Proteomes" id="UP000264840"/>
    </source>
</evidence>
<dbReference type="SUPFAM" id="SSF48726">
    <property type="entry name" value="Immunoglobulin"/>
    <property type="match status" value="1"/>
</dbReference>
<name>A0A3Q2VCS7_HAPBU</name>
<feature type="chain" id="PRO_5018637538" evidence="1">
    <location>
        <begin position="20"/>
        <end position="235"/>
    </location>
</feature>
<dbReference type="InterPro" id="IPR007110">
    <property type="entry name" value="Ig-like_dom"/>
</dbReference>
<sequence length="235" mass="25168">MLPPLHAVCVLSALTCVSAVTMETVVGHVGTKVMLPCRTGAGKQGGVEVCWGRGKPSLFTCHNAVINSAAARITYRKSQRYSVSASSSSLSIFHSQPSDSGFYHCRVQVPGLFNDQTFTVHLIILSSPRSVAVTENTELSDGDLNAPHTTTGHIAQEAGSDITGDDTTQPVVALVQSAEQQVNVLQTFVGNTVRASSLVFIPALLLTAAYRVWRSKQEAKRRPDQSEKEEESSAV</sequence>
<dbReference type="GeneID" id="102292672"/>
<dbReference type="RefSeq" id="XP_005949988.1">
    <property type="nucleotide sequence ID" value="XM_005949926.3"/>
</dbReference>
<protein>
    <submittedName>
        <fullName evidence="3">Hepatitis A virus cellular receptor 2 homolog</fullName>
    </submittedName>
</protein>
<evidence type="ECO:0000313" key="3">
    <source>
        <dbReference type="Ensembl" id="ENSHBUP00000008765.1"/>
    </source>
</evidence>
<dbReference type="InterPro" id="IPR003599">
    <property type="entry name" value="Ig_sub"/>
</dbReference>
<dbReference type="PROSITE" id="PS50835">
    <property type="entry name" value="IG_LIKE"/>
    <property type="match status" value="1"/>
</dbReference>
<feature type="signal peptide" evidence="1">
    <location>
        <begin position="1"/>
        <end position="19"/>
    </location>
</feature>
<organism evidence="3 4">
    <name type="scientific">Haplochromis burtoni</name>
    <name type="common">Burton's mouthbrooder</name>
    <name type="synonym">Chromis burtoni</name>
    <dbReference type="NCBI Taxonomy" id="8153"/>
    <lineage>
        <taxon>Eukaryota</taxon>
        <taxon>Metazoa</taxon>
        <taxon>Chordata</taxon>
        <taxon>Craniata</taxon>
        <taxon>Vertebrata</taxon>
        <taxon>Euteleostomi</taxon>
        <taxon>Actinopterygii</taxon>
        <taxon>Neopterygii</taxon>
        <taxon>Teleostei</taxon>
        <taxon>Neoteleostei</taxon>
        <taxon>Acanthomorphata</taxon>
        <taxon>Ovalentaria</taxon>
        <taxon>Cichlomorphae</taxon>
        <taxon>Cichliformes</taxon>
        <taxon>Cichlidae</taxon>
        <taxon>African cichlids</taxon>
        <taxon>Pseudocrenilabrinae</taxon>
        <taxon>Haplochromini</taxon>
        <taxon>Haplochromis</taxon>
    </lineage>
</organism>
<dbReference type="OMA" id="FGCENTV"/>
<reference evidence="3" key="2">
    <citation type="submission" date="2025-09" db="UniProtKB">
        <authorList>
            <consortium name="Ensembl"/>
        </authorList>
    </citation>
    <scope>IDENTIFICATION</scope>
</reference>
<feature type="domain" description="Ig-like" evidence="2">
    <location>
        <begin position="3"/>
        <end position="119"/>
    </location>
</feature>
<dbReference type="Proteomes" id="UP000264840">
    <property type="component" value="Unplaced"/>
</dbReference>
<dbReference type="GeneTree" id="ENSGT00940000170476"/>
<dbReference type="InterPro" id="IPR013783">
    <property type="entry name" value="Ig-like_fold"/>
</dbReference>
<dbReference type="GO" id="GO:0060097">
    <property type="term" value="P:cytoskeletal rearrangement involved in phagocytosis, engulfment"/>
    <property type="evidence" value="ECO:0007669"/>
    <property type="project" value="TreeGrafter"/>
</dbReference>
<dbReference type="Ensembl" id="ENSHBUT00000001398.1">
    <property type="protein sequence ID" value="ENSHBUP00000008765.1"/>
    <property type="gene ID" value="ENSHBUG00000010257.1"/>
</dbReference>
<dbReference type="GO" id="GO:0001786">
    <property type="term" value="F:phosphatidylserine binding"/>
    <property type="evidence" value="ECO:0007669"/>
    <property type="project" value="TreeGrafter"/>
</dbReference>
<dbReference type="SMART" id="SM00409">
    <property type="entry name" value="IG"/>
    <property type="match status" value="1"/>
</dbReference>
<reference evidence="3" key="1">
    <citation type="submission" date="2025-08" db="UniProtKB">
        <authorList>
            <consortium name="Ensembl"/>
        </authorList>
    </citation>
    <scope>IDENTIFICATION</scope>
</reference>
<dbReference type="InterPro" id="IPR013106">
    <property type="entry name" value="Ig_V-set"/>
</dbReference>
<evidence type="ECO:0000259" key="2">
    <source>
        <dbReference type="PROSITE" id="PS50835"/>
    </source>
</evidence>
<proteinExistence type="predicted"/>
<dbReference type="GO" id="GO:0043277">
    <property type="term" value="P:apoptotic cell clearance"/>
    <property type="evidence" value="ECO:0007669"/>
    <property type="project" value="TreeGrafter"/>
</dbReference>
<dbReference type="STRING" id="8153.ENSHBUP00000008765"/>
<dbReference type="Gene3D" id="2.60.40.10">
    <property type="entry name" value="Immunoglobulins"/>
    <property type="match status" value="1"/>
</dbReference>
<dbReference type="PANTHER" id="PTHR46608:SF3">
    <property type="entry name" value="T-CELL IMMUNOGLOBULIN AND MUCIN DOMAIN-CONTAINING PROTEIN 4"/>
    <property type="match status" value="1"/>
</dbReference>
<keyword evidence="1" id="KW-0732">Signal</keyword>
<dbReference type="Pfam" id="PF07686">
    <property type="entry name" value="V-set"/>
    <property type="match status" value="1"/>
</dbReference>
<dbReference type="AlphaFoldDB" id="A0A3Q2VCS7"/>
<dbReference type="OrthoDB" id="434099at2759"/>
<keyword evidence="4" id="KW-1185">Reference proteome</keyword>